<organism evidence="2">
    <name type="scientific">Arundo donax</name>
    <name type="common">Giant reed</name>
    <name type="synonym">Donax arundinaceus</name>
    <dbReference type="NCBI Taxonomy" id="35708"/>
    <lineage>
        <taxon>Eukaryota</taxon>
        <taxon>Viridiplantae</taxon>
        <taxon>Streptophyta</taxon>
        <taxon>Embryophyta</taxon>
        <taxon>Tracheophyta</taxon>
        <taxon>Spermatophyta</taxon>
        <taxon>Magnoliopsida</taxon>
        <taxon>Liliopsida</taxon>
        <taxon>Poales</taxon>
        <taxon>Poaceae</taxon>
        <taxon>PACMAD clade</taxon>
        <taxon>Arundinoideae</taxon>
        <taxon>Arundineae</taxon>
        <taxon>Arundo</taxon>
    </lineage>
</organism>
<accession>A0A0A9ASN0</accession>
<keyword evidence="1" id="KW-0732">Signal</keyword>
<proteinExistence type="predicted"/>
<dbReference type="EMBL" id="GBRH01245002">
    <property type="protein sequence ID" value="JAD52893.1"/>
    <property type="molecule type" value="Transcribed_RNA"/>
</dbReference>
<reference evidence="2" key="2">
    <citation type="journal article" date="2015" name="Data Brief">
        <title>Shoot transcriptome of the giant reed, Arundo donax.</title>
        <authorList>
            <person name="Barrero R.A."/>
            <person name="Guerrero F.D."/>
            <person name="Moolhuijzen P."/>
            <person name="Goolsby J.A."/>
            <person name="Tidwell J."/>
            <person name="Bellgard S.E."/>
            <person name="Bellgard M.I."/>
        </authorList>
    </citation>
    <scope>NUCLEOTIDE SEQUENCE</scope>
    <source>
        <tissue evidence="2">Shoot tissue taken approximately 20 cm above the soil surface</tissue>
    </source>
</reference>
<evidence type="ECO:0000256" key="1">
    <source>
        <dbReference type="SAM" id="SignalP"/>
    </source>
</evidence>
<protein>
    <submittedName>
        <fullName evidence="2">Uncharacterized protein</fullName>
    </submittedName>
</protein>
<feature type="signal peptide" evidence="1">
    <location>
        <begin position="1"/>
        <end position="27"/>
    </location>
</feature>
<reference evidence="2" key="1">
    <citation type="submission" date="2014-09" db="EMBL/GenBank/DDBJ databases">
        <authorList>
            <person name="Magalhaes I.L.F."/>
            <person name="Oliveira U."/>
            <person name="Santos F.R."/>
            <person name="Vidigal T.H.D.A."/>
            <person name="Brescovit A.D."/>
            <person name="Santos A.J."/>
        </authorList>
    </citation>
    <scope>NUCLEOTIDE SEQUENCE</scope>
    <source>
        <tissue evidence="2">Shoot tissue taken approximately 20 cm above the soil surface</tissue>
    </source>
</reference>
<name>A0A0A9ASN0_ARUDO</name>
<dbReference type="AlphaFoldDB" id="A0A0A9ASN0"/>
<evidence type="ECO:0000313" key="2">
    <source>
        <dbReference type="EMBL" id="JAD52893.1"/>
    </source>
</evidence>
<feature type="chain" id="PRO_5002062645" evidence="1">
    <location>
        <begin position="28"/>
        <end position="182"/>
    </location>
</feature>
<sequence length="182" mass="18930">MDGTAIACGCWAMAIPGILMGAAAAMAIDGPVRGASSRAATGAVVVTILGLPPLPCPWWACRSAGKSSKSSSSSMSSNLTCFFSGLPPPPPCPPWPWPPPPPPWPPWPWPPPPPPCPPWPWPLLWPLLPFPGLGGLAPSLWFPPPPTTWMSVMTLPALEVSLSPTSSASKGPDTVTVLLFSS</sequence>